<dbReference type="PRINTS" id="PR00370">
    <property type="entry name" value="FMOXYGENASE"/>
</dbReference>
<dbReference type="EC" id="1.14.13.-" evidence="7"/>
<keyword evidence="8" id="KW-1185">Reference proteome</keyword>
<comment type="caution">
    <text evidence="7">The sequence shown here is derived from an EMBL/GenBank/DDBJ whole genome shotgun (WGS) entry which is preliminary data.</text>
</comment>
<keyword evidence="6 7" id="KW-0560">Oxidoreductase</keyword>
<dbReference type="Proteomes" id="UP001589693">
    <property type="component" value="Unassembled WGS sequence"/>
</dbReference>
<evidence type="ECO:0000256" key="5">
    <source>
        <dbReference type="ARBA" id="ARBA00022857"/>
    </source>
</evidence>
<dbReference type="InterPro" id="IPR020946">
    <property type="entry name" value="Flavin_mOase-like"/>
</dbReference>
<keyword evidence="7" id="KW-0503">Monooxygenase</keyword>
<evidence type="ECO:0000313" key="7">
    <source>
        <dbReference type="EMBL" id="MFB9908182.1"/>
    </source>
</evidence>
<name>A0ABV6A4T6_9PSEU</name>
<comment type="similarity">
    <text evidence="2">Belongs to the FAD-binding monooxygenase family.</text>
</comment>
<dbReference type="PANTHER" id="PTHR23023">
    <property type="entry name" value="DIMETHYLANILINE MONOOXYGENASE"/>
    <property type="match status" value="1"/>
</dbReference>
<gene>
    <name evidence="7" type="ORF">ACFFQA_29980</name>
</gene>
<evidence type="ECO:0000313" key="8">
    <source>
        <dbReference type="Proteomes" id="UP001589693"/>
    </source>
</evidence>
<evidence type="ECO:0000256" key="6">
    <source>
        <dbReference type="ARBA" id="ARBA00023002"/>
    </source>
</evidence>
<accession>A0ABV6A4T6</accession>
<dbReference type="Gene3D" id="3.50.50.60">
    <property type="entry name" value="FAD/NAD(P)-binding domain"/>
    <property type="match status" value="1"/>
</dbReference>
<evidence type="ECO:0000256" key="3">
    <source>
        <dbReference type="ARBA" id="ARBA00022630"/>
    </source>
</evidence>
<dbReference type="RefSeq" id="WP_377859616.1">
    <property type="nucleotide sequence ID" value="NZ_JBHLZU010000026.1"/>
</dbReference>
<evidence type="ECO:0000256" key="4">
    <source>
        <dbReference type="ARBA" id="ARBA00022827"/>
    </source>
</evidence>
<protein>
    <submittedName>
        <fullName evidence="7">Flavin-containing monooxygenase</fullName>
        <ecNumber evidence="7">1.14.13.-</ecNumber>
    </submittedName>
</protein>
<organism evidence="7 8">
    <name type="scientific">Allokutzneria oryzae</name>
    <dbReference type="NCBI Taxonomy" id="1378989"/>
    <lineage>
        <taxon>Bacteria</taxon>
        <taxon>Bacillati</taxon>
        <taxon>Actinomycetota</taxon>
        <taxon>Actinomycetes</taxon>
        <taxon>Pseudonocardiales</taxon>
        <taxon>Pseudonocardiaceae</taxon>
        <taxon>Allokutzneria</taxon>
    </lineage>
</organism>
<dbReference type="SUPFAM" id="SSF51905">
    <property type="entry name" value="FAD/NAD(P)-binding domain"/>
    <property type="match status" value="3"/>
</dbReference>
<proteinExistence type="inferred from homology"/>
<dbReference type="InterPro" id="IPR000960">
    <property type="entry name" value="Flavin_mOase"/>
</dbReference>
<dbReference type="PIRSF" id="PIRSF000332">
    <property type="entry name" value="FMO"/>
    <property type="match status" value="1"/>
</dbReference>
<evidence type="ECO:0000256" key="2">
    <source>
        <dbReference type="ARBA" id="ARBA00010139"/>
    </source>
</evidence>
<evidence type="ECO:0000256" key="1">
    <source>
        <dbReference type="ARBA" id="ARBA00009183"/>
    </source>
</evidence>
<reference evidence="7 8" key="1">
    <citation type="submission" date="2024-09" db="EMBL/GenBank/DDBJ databases">
        <authorList>
            <person name="Sun Q."/>
            <person name="Mori K."/>
        </authorList>
    </citation>
    <scope>NUCLEOTIDE SEQUENCE [LARGE SCALE GENOMIC DNA]</scope>
    <source>
        <strain evidence="7 8">TBRC 7907</strain>
    </source>
</reference>
<dbReference type="Pfam" id="PF00743">
    <property type="entry name" value="FMO-like"/>
    <property type="match status" value="1"/>
</dbReference>
<sequence length="436" mass="48571">MTKTVCVIGAGSSGLAALKNLRQAGFDAVVYEQHDEVGGNWCFGGPGSRVYASTHTISSKPFTQYPDFPMPDEWPDYPHHSQLREYFQRYAEHFRLLDHVHFGHEVAGAEPEGDGWAVTVRGEQPKHFDALVVANGHNWHPKMPEYPGLAEFPGRVLHSAEYKGPDVLRGQRVLVVGAGNTGCDIAVEAAQHADSVWHSTRRGYWYVPKYILGKPSDQIADALIGLRMPKPLRRMLTKLTLLTTVGLPQRAGLPRPDHALFETHPIVNSLLTYYVGHGDIKPVPDVERFEGSTVVLTDGQRAEVDLVVLATGYLLRVPFLDPALLAWDGDANTKPKLYQHVFSPVHETLFVAGLIQPDSGQFTLTHWQTKAIASYLRARDRAPARAAAFRRTVAERADRRWTGGQDYVKSTRHHFEVAHQDYLRGLQRTVDTLGAA</sequence>
<dbReference type="EMBL" id="JBHLZU010000026">
    <property type="protein sequence ID" value="MFB9908182.1"/>
    <property type="molecule type" value="Genomic_DNA"/>
</dbReference>
<dbReference type="InterPro" id="IPR050346">
    <property type="entry name" value="FMO-like"/>
</dbReference>
<keyword evidence="5" id="KW-0521">NADP</keyword>
<comment type="similarity">
    <text evidence="1">Belongs to the FMO family.</text>
</comment>
<dbReference type="InterPro" id="IPR036188">
    <property type="entry name" value="FAD/NAD-bd_sf"/>
</dbReference>
<keyword evidence="4" id="KW-0274">FAD</keyword>
<dbReference type="GO" id="GO:0004497">
    <property type="term" value="F:monooxygenase activity"/>
    <property type="evidence" value="ECO:0007669"/>
    <property type="project" value="UniProtKB-KW"/>
</dbReference>
<keyword evidence="3" id="KW-0285">Flavoprotein</keyword>